<reference evidence="2 3" key="1">
    <citation type="journal article" date="2011" name="J. Bacteriol.">
        <title>Genome sequence of Chthoniobacter flavus Ellin428, an aerobic heterotrophic soil bacterium.</title>
        <authorList>
            <person name="Kant R."/>
            <person name="van Passel M.W."/>
            <person name="Palva A."/>
            <person name="Lucas S."/>
            <person name="Lapidus A."/>
            <person name="Glavina Del Rio T."/>
            <person name="Dalin E."/>
            <person name="Tice H."/>
            <person name="Bruce D."/>
            <person name="Goodwin L."/>
            <person name="Pitluck S."/>
            <person name="Larimer F.W."/>
            <person name="Land M.L."/>
            <person name="Hauser L."/>
            <person name="Sangwan P."/>
            <person name="de Vos W.M."/>
            <person name="Janssen P.H."/>
            <person name="Smidt H."/>
        </authorList>
    </citation>
    <scope>NUCLEOTIDE SEQUENCE [LARGE SCALE GENOMIC DNA]</scope>
    <source>
        <strain evidence="2 3">Ellin428</strain>
    </source>
</reference>
<accession>B4D4P4</accession>
<evidence type="ECO:0000256" key="1">
    <source>
        <dbReference type="SAM" id="MobiDB-lite"/>
    </source>
</evidence>
<dbReference type="EMBL" id="ABVL01000012">
    <property type="protein sequence ID" value="EDY18497.1"/>
    <property type="molecule type" value="Genomic_DNA"/>
</dbReference>
<keyword evidence="3" id="KW-1185">Reference proteome</keyword>
<comment type="caution">
    <text evidence="2">The sequence shown here is derived from an EMBL/GenBank/DDBJ whole genome shotgun (WGS) entry which is preliminary data.</text>
</comment>
<gene>
    <name evidence="2" type="ORF">CfE428DRAFT_3882</name>
</gene>
<evidence type="ECO:0000313" key="2">
    <source>
        <dbReference type="EMBL" id="EDY18497.1"/>
    </source>
</evidence>
<protein>
    <submittedName>
        <fullName evidence="2">Uncharacterized protein</fullName>
    </submittedName>
</protein>
<dbReference type="AlphaFoldDB" id="B4D4P4"/>
<dbReference type="STRING" id="497964.CfE428DRAFT_3882"/>
<name>B4D4P4_9BACT</name>
<dbReference type="Proteomes" id="UP000005824">
    <property type="component" value="Unassembled WGS sequence"/>
</dbReference>
<proteinExistence type="predicted"/>
<evidence type="ECO:0000313" key="3">
    <source>
        <dbReference type="Proteomes" id="UP000005824"/>
    </source>
</evidence>
<feature type="region of interest" description="Disordered" evidence="1">
    <location>
        <begin position="105"/>
        <end position="126"/>
    </location>
</feature>
<organism evidence="2 3">
    <name type="scientific">Chthoniobacter flavus Ellin428</name>
    <dbReference type="NCBI Taxonomy" id="497964"/>
    <lineage>
        <taxon>Bacteria</taxon>
        <taxon>Pseudomonadati</taxon>
        <taxon>Verrucomicrobiota</taxon>
        <taxon>Spartobacteria</taxon>
        <taxon>Chthoniobacterales</taxon>
        <taxon>Chthoniobacteraceae</taxon>
        <taxon>Chthoniobacter</taxon>
    </lineage>
</organism>
<feature type="compositionally biased region" description="Polar residues" evidence="1">
    <location>
        <begin position="106"/>
        <end position="126"/>
    </location>
</feature>
<sequence length="126" mass="14415">MPRAVLWVELAVRTRASSSVWNKLVIAAQALDQESQFVTLQHLRKFLAFFFGEPRIRMAKIAKNISHLLLLFVTGNSPIAELPSDYFMQQIAGNVSSMAHQRAKNRQTWQKCSMADQRQSTPSRIR</sequence>
<dbReference type="InParanoid" id="B4D4P4"/>